<dbReference type="Pfam" id="PF00589">
    <property type="entry name" value="Phage_integrase"/>
    <property type="match status" value="1"/>
</dbReference>
<dbReference type="PROSITE" id="PS51898">
    <property type="entry name" value="TYR_RECOMBINASE"/>
    <property type="match status" value="1"/>
</dbReference>
<dbReference type="RefSeq" id="WP_159526725.1">
    <property type="nucleotide sequence ID" value="NZ_WUUU01000094.1"/>
</dbReference>
<gene>
    <name evidence="7" type="ORF">GRX66_11685</name>
</gene>
<evidence type="ECO:0000256" key="1">
    <source>
        <dbReference type="ARBA" id="ARBA00022908"/>
    </source>
</evidence>
<dbReference type="InterPro" id="IPR010998">
    <property type="entry name" value="Integrase_recombinase_N"/>
</dbReference>
<dbReference type="PANTHER" id="PTHR30349:SF41">
    <property type="entry name" value="INTEGRASE_RECOMBINASE PROTEIN MJ0367-RELATED"/>
    <property type="match status" value="1"/>
</dbReference>
<dbReference type="InterPro" id="IPR044068">
    <property type="entry name" value="CB"/>
</dbReference>
<dbReference type="CDD" id="cd00397">
    <property type="entry name" value="DNA_BRE_C"/>
    <property type="match status" value="1"/>
</dbReference>
<dbReference type="InterPro" id="IPR050090">
    <property type="entry name" value="Tyrosine_recombinase_XerCD"/>
</dbReference>
<keyword evidence="1" id="KW-0229">DNA integration</keyword>
<evidence type="ECO:0000256" key="2">
    <source>
        <dbReference type="ARBA" id="ARBA00023125"/>
    </source>
</evidence>
<dbReference type="Gene3D" id="1.10.150.130">
    <property type="match status" value="1"/>
</dbReference>
<reference evidence="7 8" key="1">
    <citation type="submission" date="2019-12" db="EMBL/GenBank/DDBJ databases">
        <title>Isolation and characterization of three novel carbon monoxide-oxidizing members of Halobacteria from salione crusts and soils.</title>
        <authorList>
            <person name="Myers M.R."/>
            <person name="King G.M."/>
        </authorList>
    </citation>
    <scope>NUCLEOTIDE SEQUENCE [LARGE SCALE GENOMIC DNA]</scope>
    <source>
        <strain evidence="7 8">PCN9</strain>
    </source>
</reference>
<keyword evidence="3" id="KW-0233">DNA recombination</keyword>
<evidence type="ECO:0000256" key="3">
    <source>
        <dbReference type="ARBA" id="ARBA00023172"/>
    </source>
</evidence>
<dbReference type="GO" id="GO:0015074">
    <property type="term" value="P:DNA integration"/>
    <property type="evidence" value="ECO:0007669"/>
    <property type="project" value="UniProtKB-KW"/>
</dbReference>
<dbReference type="EMBL" id="WUUU01000094">
    <property type="protein sequence ID" value="MXR21231.1"/>
    <property type="molecule type" value="Genomic_DNA"/>
</dbReference>
<evidence type="ECO:0000259" key="6">
    <source>
        <dbReference type="PROSITE" id="PS51900"/>
    </source>
</evidence>
<sequence>MTDIRLRPQQAVDDFLKEKKAEVAKSSWRNYKYPLGYLVEFCDEQDIEYIGDITGYDLKKFKTQRRSDDINNVTLYNNLSVIRVFLQWCEEAQLLKQDFHKLVQLPPIDDGQIVSDDKLELDEVEDILDYLYKFEYATRRHAVFQLMWHTCIRMGTVMALDLDDYLPRKQQLRVRHRPESDTPLKNKSDAERKVNLGDDLCEVLDDYIDVHRVELTDDHGREPLFTTPTRRLYDTILRKDMYAITRPCFVGQECPHDRDLDECEATNKKQASKCPSSISAHPLRRSAITYHLNQNAPKEKVSERADVSVSVLEKHYDARTEDGRAAGRRQILDRL</sequence>
<evidence type="ECO:0000259" key="5">
    <source>
        <dbReference type="PROSITE" id="PS51898"/>
    </source>
</evidence>
<dbReference type="InterPro" id="IPR002104">
    <property type="entry name" value="Integrase_catalytic"/>
</dbReference>
<comment type="caution">
    <text evidence="7">The sequence shown here is derived from an EMBL/GenBank/DDBJ whole genome shotgun (WGS) entry which is preliminary data.</text>
</comment>
<dbReference type="GO" id="GO:0003677">
    <property type="term" value="F:DNA binding"/>
    <property type="evidence" value="ECO:0007669"/>
    <property type="project" value="UniProtKB-UniRule"/>
</dbReference>
<protein>
    <submittedName>
        <fullName evidence="7">Tyrosine-type recombinase/integrase</fullName>
    </submittedName>
</protein>
<organism evidence="7 8">
    <name type="scientific">Halobacterium bonnevillei</name>
    <dbReference type="NCBI Taxonomy" id="2692200"/>
    <lineage>
        <taxon>Archaea</taxon>
        <taxon>Methanobacteriati</taxon>
        <taxon>Methanobacteriota</taxon>
        <taxon>Stenosarchaea group</taxon>
        <taxon>Halobacteria</taxon>
        <taxon>Halobacteriales</taxon>
        <taxon>Halobacteriaceae</taxon>
        <taxon>Halobacterium</taxon>
    </lineage>
</organism>
<name>A0A6B0SNJ0_9EURY</name>
<feature type="domain" description="Core-binding (CB)" evidence="6">
    <location>
        <begin position="6"/>
        <end position="90"/>
    </location>
</feature>
<dbReference type="AlphaFoldDB" id="A0A6B0SNJ0"/>
<dbReference type="InterPro" id="IPR011010">
    <property type="entry name" value="DNA_brk_join_enz"/>
</dbReference>
<accession>A0A6B0SNJ0</accession>
<dbReference type="InterPro" id="IPR013762">
    <property type="entry name" value="Integrase-like_cat_sf"/>
</dbReference>
<feature type="domain" description="Tyr recombinase" evidence="5">
    <location>
        <begin position="114"/>
        <end position="333"/>
    </location>
</feature>
<evidence type="ECO:0000313" key="8">
    <source>
        <dbReference type="Proteomes" id="UP000471521"/>
    </source>
</evidence>
<dbReference type="OrthoDB" id="198497at2157"/>
<dbReference type="GO" id="GO:0006310">
    <property type="term" value="P:DNA recombination"/>
    <property type="evidence" value="ECO:0007669"/>
    <property type="project" value="UniProtKB-KW"/>
</dbReference>
<proteinExistence type="predicted"/>
<evidence type="ECO:0000313" key="7">
    <source>
        <dbReference type="EMBL" id="MXR21231.1"/>
    </source>
</evidence>
<dbReference type="PROSITE" id="PS51900">
    <property type="entry name" value="CB"/>
    <property type="match status" value="1"/>
</dbReference>
<dbReference type="SUPFAM" id="SSF56349">
    <property type="entry name" value="DNA breaking-rejoining enzymes"/>
    <property type="match status" value="1"/>
</dbReference>
<evidence type="ECO:0000256" key="4">
    <source>
        <dbReference type="PROSITE-ProRule" id="PRU01248"/>
    </source>
</evidence>
<dbReference type="PANTHER" id="PTHR30349">
    <property type="entry name" value="PHAGE INTEGRASE-RELATED"/>
    <property type="match status" value="1"/>
</dbReference>
<keyword evidence="8" id="KW-1185">Reference proteome</keyword>
<keyword evidence="2 4" id="KW-0238">DNA-binding</keyword>
<dbReference type="Proteomes" id="UP000471521">
    <property type="component" value="Unassembled WGS sequence"/>
</dbReference>
<dbReference type="Gene3D" id="1.10.443.10">
    <property type="entry name" value="Intergrase catalytic core"/>
    <property type="match status" value="1"/>
</dbReference>